<dbReference type="PANTHER" id="PTHR40407">
    <property type="entry name" value="MEMBRANE PROTEIN-LIKE PROTEIN"/>
    <property type="match status" value="1"/>
</dbReference>
<protein>
    <submittedName>
        <fullName evidence="3">DUF1624 domain-containing protein</fullName>
    </submittedName>
</protein>
<proteinExistence type="predicted"/>
<keyword evidence="1" id="KW-0812">Transmembrane</keyword>
<dbReference type="EMBL" id="JAGHKO010000002">
    <property type="protein sequence ID" value="MBO9201106.1"/>
    <property type="molecule type" value="Genomic_DNA"/>
</dbReference>
<feature type="domain" description="Heparan-alpha-glucosaminide N-acetyltransferase catalytic" evidence="2">
    <location>
        <begin position="10"/>
        <end position="224"/>
    </location>
</feature>
<keyword evidence="1" id="KW-0472">Membrane</keyword>
<keyword evidence="4" id="KW-1185">Reference proteome</keyword>
<feature type="transmembrane region" description="Helical" evidence="1">
    <location>
        <begin position="118"/>
        <end position="137"/>
    </location>
</feature>
<evidence type="ECO:0000313" key="3">
    <source>
        <dbReference type="EMBL" id="MBO9201106.1"/>
    </source>
</evidence>
<feature type="transmembrane region" description="Helical" evidence="1">
    <location>
        <begin position="315"/>
        <end position="337"/>
    </location>
</feature>
<feature type="transmembrane region" description="Helical" evidence="1">
    <location>
        <begin position="229"/>
        <end position="246"/>
    </location>
</feature>
<gene>
    <name evidence="3" type="ORF">J7I42_12580</name>
</gene>
<dbReference type="RefSeq" id="WP_209139176.1">
    <property type="nucleotide sequence ID" value="NZ_JAGHKO010000002.1"/>
</dbReference>
<organism evidence="3 4">
    <name type="scientific">Niastella soli</name>
    <dbReference type="NCBI Taxonomy" id="2821487"/>
    <lineage>
        <taxon>Bacteria</taxon>
        <taxon>Pseudomonadati</taxon>
        <taxon>Bacteroidota</taxon>
        <taxon>Chitinophagia</taxon>
        <taxon>Chitinophagales</taxon>
        <taxon>Chitinophagaceae</taxon>
        <taxon>Niastella</taxon>
    </lineage>
</organism>
<name>A0ABS3YT77_9BACT</name>
<reference evidence="3 4" key="1">
    <citation type="submission" date="2021-03" db="EMBL/GenBank/DDBJ databases">
        <title>Assistant Professor.</title>
        <authorList>
            <person name="Huq M.A."/>
        </authorList>
    </citation>
    <scope>NUCLEOTIDE SEQUENCE [LARGE SCALE GENOMIC DNA]</scope>
    <source>
        <strain evidence="3 4">MAH-29</strain>
    </source>
</reference>
<dbReference type="Pfam" id="PF07786">
    <property type="entry name" value="HGSNAT_cat"/>
    <property type="match status" value="1"/>
</dbReference>
<feature type="transmembrane region" description="Helical" evidence="1">
    <location>
        <begin position="357"/>
        <end position="377"/>
    </location>
</feature>
<evidence type="ECO:0000259" key="2">
    <source>
        <dbReference type="Pfam" id="PF07786"/>
    </source>
</evidence>
<evidence type="ECO:0000256" key="1">
    <source>
        <dbReference type="SAM" id="Phobius"/>
    </source>
</evidence>
<keyword evidence="1" id="KW-1133">Transmembrane helix</keyword>
<dbReference type="PANTHER" id="PTHR40407:SF1">
    <property type="entry name" value="HEPARAN-ALPHA-GLUCOSAMINIDE N-ACETYLTRANSFERASE CATALYTIC DOMAIN-CONTAINING PROTEIN"/>
    <property type="match status" value="1"/>
</dbReference>
<dbReference type="Proteomes" id="UP000677244">
    <property type="component" value="Unassembled WGS sequence"/>
</dbReference>
<comment type="caution">
    <text evidence="3">The sequence shown here is derived from an EMBL/GenBank/DDBJ whole genome shotgun (WGS) entry which is preliminary data.</text>
</comment>
<feature type="transmembrane region" description="Helical" evidence="1">
    <location>
        <begin position="91"/>
        <end position="112"/>
    </location>
</feature>
<feature type="transmembrane region" description="Helical" evidence="1">
    <location>
        <begin position="277"/>
        <end position="295"/>
    </location>
</feature>
<dbReference type="InterPro" id="IPR012429">
    <property type="entry name" value="HGSNAT_cat"/>
</dbReference>
<evidence type="ECO:0000313" key="4">
    <source>
        <dbReference type="Proteomes" id="UP000677244"/>
    </source>
</evidence>
<feature type="transmembrane region" description="Helical" evidence="1">
    <location>
        <begin position="194"/>
        <end position="217"/>
    </location>
</feature>
<sequence length="395" mass="45087">MDQLTAVKKRVQSIDVLRGIVMIIMALDHVRDFFHVDAFQHDPLDPTTTTPILYFTRWITHFCAPTFVFLAGTSAYLVGLRKTKTDLSGFLLKRGLWLILIEALVITLALTFNPLYNVIMLQVIWAIGISMVFLGLAVRLPYGVIFALGALIVFGHNILDYPEAARNHNVPFLWDLLHDGRFDIYTFAPNHSLAIAYAFVPWMGIMFMGYCAGKLFAPTVDTFKRQRTLVAIGLGLIVLFVTLRLMNGYGNPLPWSPQKDGVSSLLSFMNVHKYPPSLMYTCITLGPALIVLALLENVQNRFIDFAKVYGRVPFFYYVLHFYLIHILSTIAFFVSGYGAKDIVGPTPFLFRPIQFGYSLWVVYLIWAAIVLALYPLCRWYSKYKATHSQWWLSYF</sequence>
<feature type="transmembrane region" description="Helical" evidence="1">
    <location>
        <begin position="58"/>
        <end position="79"/>
    </location>
</feature>
<accession>A0ABS3YT77</accession>